<evidence type="ECO:0000313" key="3">
    <source>
        <dbReference type="Proteomes" id="UP000028945"/>
    </source>
</evidence>
<dbReference type="AlphaFoldDB" id="A0A077DIM8"/>
<proteinExistence type="predicted"/>
<feature type="compositionally biased region" description="Basic and acidic residues" evidence="1">
    <location>
        <begin position="30"/>
        <end position="63"/>
    </location>
</feature>
<evidence type="ECO:0000313" key="2">
    <source>
        <dbReference type="EMBL" id="AIL33033.1"/>
    </source>
</evidence>
<dbReference type="EMBL" id="CP009238">
    <property type="protein sequence ID" value="AIL33033.1"/>
    <property type="molecule type" value="Genomic_DNA"/>
</dbReference>
<gene>
    <name evidence="2" type="ORF">IX83_06650</name>
</gene>
<sequence>MLISFISDHNSSLICSHPCYDDLPYKERGYKDVSRLDTSRQYDDVPYKERGYKDANERSDSPEKINSTQRDGTMHEDQNNRVMKLTKDNIDQPHR</sequence>
<dbReference type="HOGENOM" id="CLU_2367149_0_0_4"/>
<accession>A0A077DIM8</accession>
<evidence type="ECO:0000256" key="1">
    <source>
        <dbReference type="SAM" id="MobiDB-lite"/>
    </source>
</evidence>
<feature type="region of interest" description="Disordered" evidence="1">
    <location>
        <begin position="30"/>
        <end position="95"/>
    </location>
</feature>
<organism evidence="2 3">
    <name type="scientific">Basilea psittacipulmonis DSM 24701</name>
    <dbReference type="NCBI Taxonomy" id="1072685"/>
    <lineage>
        <taxon>Bacteria</taxon>
        <taxon>Pseudomonadati</taxon>
        <taxon>Pseudomonadota</taxon>
        <taxon>Betaproteobacteria</taxon>
        <taxon>Burkholderiales</taxon>
        <taxon>Alcaligenaceae</taxon>
        <taxon>Basilea</taxon>
    </lineage>
</organism>
<reference evidence="2 3" key="1">
    <citation type="journal article" date="2014" name="BMC Genomics">
        <title>A genomic perspective on a new bacterial genus and species from the Alcaligenaceae family, Basilea psittacipulmonis.</title>
        <authorList>
            <person name="Whiteson K.L."/>
            <person name="Hernandez D."/>
            <person name="Lazarevic V."/>
            <person name="Gaia N."/>
            <person name="Farinelli L."/>
            <person name="Francois P."/>
            <person name="Pilo P."/>
            <person name="Frey J."/>
            <person name="Schrenzel J."/>
        </authorList>
    </citation>
    <scope>NUCLEOTIDE SEQUENCE [LARGE SCALE GENOMIC DNA]</scope>
    <source>
        <strain evidence="2 3">DSM 24701</strain>
    </source>
</reference>
<protein>
    <submittedName>
        <fullName evidence="2">Uncharacterized protein</fullName>
    </submittedName>
</protein>
<name>A0A077DIM8_9BURK</name>
<dbReference type="KEGG" id="bpsi:IX83_06650"/>
<dbReference type="Proteomes" id="UP000028945">
    <property type="component" value="Chromosome"/>
</dbReference>
<feature type="compositionally biased region" description="Basic and acidic residues" evidence="1">
    <location>
        <begin position="72"/>
        <end position="95"/>
    </location>
</feature>
<keyword evidence="3" id="KW-1185">Reference proteome</keyword>